<dbReference type="InterPro" id="IPR011333">
    <property type="entry name" value="SKP1/BTB/POZ_sf"/>
</dbReference>
<evidence type="ECO:0000313" key="4">
    <source>
        <dbReference type="EMBL" id="KAF9873578.1"/>
    </source>
</evidence>
<dbReference type="EMBL" id="JAATWM020000031">
    <property type="protein sequence ID" value="KAF9873578.1"/>
    <property type="molecule type" value="Genomic_DNA"/>
</dbReference>
<evidence type="ECO:0000256" key="1">
    <source>
        <dbReference type="SAM" id="MobiDB-lite"/>
    </source>
</evidence>
<dbReference type="GeneID" id="62164826"/>
<organism evidence="4 5">
    <name type="scientific">Colletotrichum karsti</name>
    <dbReference type="NCBI Taxonomy" id="1095194"/>
    <lineage>
        <taxon>Eukaryota</taxon>
        <taxon>Fungi</taxon>
        <taxon>Dikarya</taxon>
        <taxon>Ascomycota</taxon>
        <taxon>Pezizomycotina</taxon>
        <taxon>Sordariomycetes</taxon>
        <taxon>Hypocreomycetidae</taxon>
        <taxon>Glomerellales</taxon>
        <taxon>Glomerellaceae</taxon>
        <taxon>Colletotrichum</taxon>
        <taxon>Colletotrichum boninense species complex</taxon>
    </lineage>
</organism>
<reference evidence="4" key="1">
    <citation type="submission" date="2020-03" db="EMBL/GenBank/DDBJ databases">
        <authorList>
            <person name="He L."/>
        </authorList>
    </citation>
    <scope>NUCLEOTIDE SEQUENCE</scope>
    <source>
        <strain evidence="4">CkLH20</strain>
    </source>
</reference>
<dbReference type="InterPro" id="IPR000210">
    <property type="entry name" value="BTB/POZ_dom"/>
</dbReference>
<dbReference type="Proteomes" id="UP000781932">
    <property type="component" value="Unassembled WGS sequence"/>
</dbReference>
<dbReference type="AlphaFoldDB" id="A0A9P6HXY9"/>
<keyword evidence="2" id="KW-0732">Signal</keyword>
<dbReference type="Gene3D" id="3.30.710.10">
    <property type="entry name" value="Potassium Channel Kv1.1, Chain A"/>
    <property type="match status" value="1"/>
</dbReference>
<feature type="signal peptide" evidence="2">
    <location>
        <begin position="1"/>
        <end position="16"/>
    </location>
</feature>
<dbReference type="Pfam" id="PF00651">
    <property type="entry name" value="BTB"/>
    <property type="match status" value="1"/>
</dbReference>
<feature type="chain" id="PRO_5040369156" description="BTB domain-containing protein" evidence="2">
    <location>
        <begin position="17"/>
        <end position="284"/>
    </location>
</feature>
<reference evidence="4" key="2">
    <citation type="submission" date="2020-11" db="EMBL/GenBank/DDBJ databases">
        <title>Whole genome sequencing of Colletotrichum sp.</title>
        <authorList>
            <person name="Li H."/>
        </authorList>
    </citation>
    <scope>NUCLEOTIDE SEQUENCE</scope>
    <source>
        <strain evidence="4">CkLH20</strain>
    </source>
</reference>
<keyword evidence="5" id="KW-1185">Reference proteome</keyword>
<evidence type="ECO:0000313" key="5">
    <source>
        <dbReference type="Proteomes" id="UP000781932"/>
    </source>
</evidence>
<dbReference type="CDD" id="cd18186">
    <property type="entry name" value="BTB_POZ_ZBTB_KLHL-like"/>
    <property type="match status" value="1"/>
</dbReference>
<protein>
    <recommendedName>
        <fullName evidence="3">BTB domain-containing protein</fullName>
    </recommendedName>
</protein>
<dbReference type="RefSeq" id="XP_038743039.1">
    <property type="nucleotide sequence ID" value="XM_038891752.1"/>
</dbReference>
<comment type="caution">
    <text evidence="4">The sequence shown here is derived from an EMBL/GenBank/DDBJ whole genome shotgun (WGS) entry which is preliminary data.</text>
</comment>
<proteinExistence type="predicted"/>
<evidence type="ECO:0000259" key="3">
    <source>
        <dbReference type="PROSITE" id="PS50097"/>
    </source>
</evidence>
<feature type="region of interest" description="Disordered" evidence="1">
    <location>
        <begin position="244"/>
        <end position="284"/>
    </location>
</feature>
<name>A0A9P6HXY9_9PEZI</name>
<dbReference type="SUPFAM" id="SSF54695">
    <property type="entry name" value="POZ domain"/>
    <property type="match status" value="1"/>
</dbReference>
<dbReference type="PROSITE" id="PS50097">
    <property type="entry name" value="BTB"/>
    <property type="match status" value="1"/>
</dbReference>
<evidence type="ECO:0000256" key="2">
    <source>
        <dbReference type="SAM" id="SignalP"/>
    </source>
</evidence>
<dbReference type="OrthoDB" id="6359816at2759"/>
<sequence length="284" mass="32242">MGCLDLSFLLITGMYSDIHLACTGKDGSEQTFKVHRAIVFMQCAKLRELALESPIHYDETHGVDVVHLDLEPETLEGVLSFLYSGEYCVIFKAPETQLAIEDEGMWDDANHSLFYSLRVCAMALDLELPDLFAESAAALCAAFKNFTFHVDLPAVLDELYSTLGKNPRFVSHLMEIPRGVARDIMRSGNVKKRLESVVLKHPNLAVDILEATMDALAEAKERLQHAEEELGAMYCPDVAIPSIEHEDEKEWEELDEGRRRRRSESDLDDEDEEEARPLKRRRLM</sequence>
<accession>A0A9P6HXY9</accession>
<gene>
    <name evidence="4" type="ORF">CkaCkLH20_09037</name>
</gene>
<feature type="domain" description="BTB" evidence="3">
    <location>
        <begin position="16"/>
        <end position="86"/>
    </location>
</feature>